<dbReference type="SUPFAM" id="SSF55190">
    <property type="entry name" value="Arginyl-tRNA synthetase (ArgRS), N-terminal 'additional' domain"/>
    <property type="match status" value="1"/>
</dbReference>
<keyword evidence="4 10" id="KW-0547">Nucleotide-binding</keyword>
<dbReference type="SUPFAM" id="SSF52374">
    <property type="entry name" value="Nucleotidylyl transferase"/>
    <property type="match status" value="1"/>
</dbReference>
<feature type="domain" description="Arginyl tRNA synthetase N-terminal" evidence="12">
    <location>
        <begin position="1"/>
        <end position="88"/>
    </location>
</feature>
<evidence type="ECO:0000256" key="1">
    <source>
        <dbReference type="ARBA" id="ARBA00005594"/>
    </source>
</evidence>
<organism evidence="13 14">
    <name type="scientific">Candidatus Kaiserbacteria bacterium GW2011_GWA2_49_19</name>
    <dbReference type="NCBI Taxonomy" id="1618669"/>
    <lineage>
        <taxon>Bacteria</taxon>
        <taxon>Candidatus Kaiseribacteriota</taxon>
    </lineage>
</organism>
<dbReference type="SUPFAM" id="SSF47323">
    <property type="entry name" value="Anticodon-binding domain of a subclass of class I aminoacyl-tRNA synthetases"/>
    <property type="match status" value="1"/>
</dbReference>
<dbReference type="Pfam" id="PF00750">
    <property type="entry name" value="tRNA-synt_1d"/>
    <property type="match status" value="1"/>
</dbReference>
<dbReference type="PANTHER" id="PTHR11956">
    <property type="entry name" value="ARGINYL-TRNA SYNTHETASE"/>
    <property type="match status" value="1"/>
</dbReference>
<dbReference type="Gene3D" id="3.30.1360.70">
    <property type="entry name" value="Arginyl tRNA synthetase N-terminal domain"/>
    <property type="match status" value="1"/>
</dbReference>
<evidence type="ECO:0000313" key="14">
    <source>
        <dbReference type="Proteomes" id="UP000033965"/>
    </source>
</evidence>
<evidence type="ECO:0000256" key="6">
    <source>
        <dbReference type="ARBA" id="ARBA00022917"/>
    </source>
</evidence>
<feature type="domain" description="DALR anticodon binding" evidence="11">
    <location>
        <begin position="451"/>
        <end position="562"/>
    </location>
</feature>
<dbReference type="PANTHER" id="PTHR11956:SF5">
    <property type="entry name" value="ARGININE--TRNA LIGASE, CYTOPLASMIC"/>
    <property type="match status" value="1"/>
</dbReference>
<dbReference type="FunFam" id="1.10.730.10:FF:000006">
    <property type="entry name" value="Arginyl-tRNA synthetase 2, mitochondrial"/>
    <property type="match status" value="1"/>
</dbReference>
<dbReference type="NCBIfam" id="TIGR00456">
    <property type="entry name" value="argS"/>
    <property type="match status" value="1"/>
</dbReference>
<dbReference type="Gene3D" id="1.10.730.10">
    <property type="entry name" value="Isoleucyl-tRNA Synthetase, Domain 1"/>
    <property type="match status" value="1"/>
</dbReference>
<dbReference type="Gene3D" id="3.40.50.620">
    <property type="entry name" value="HUPs"/>
    <property type="match status" value="1"/>
</dbReference>
<dbReference type="Proteomes" id="UP000033965">
    <property type="component" value="Unassembled WGS sequence"/>
</dbReference>
<evidence type="ECO:0000256" key="7">
    <source>
        <dbReference type="ARBA" id="ARBA00023146"/>
    </source>
</evidence>
<dbReference type="InterPro" id="IPR005148">
    <property type="entry name" value="Arg-tRNA-synth_N"/>
</dbReference>
<evidence type="ECO:0000313" key="13">
    <source>
        <dbReference type="EMBL" id="KKW09386.1"/>
    </source>
</evidence>
<keyword evidence="3 10" id="KW-0436">Ligase</keyword>
<dbReference type="PATRIC" id="fig|1618669.3.peg.112"/>
<accession>A0A0G1VSE7</accession>
<dbReference type="InterPro" id="IPR036695">
    <property type="entry name" value="Arg-tRNA-synth_N_sf"/>
</dbReference>
<dbReference type="InterPro" id="IPR014729">
    <property type="entry name" value="Rossmann-like_a/b/a_fold"/>
</dbReference>
<evidence type="ECO:0000256" key="3">
    <source>
        <dbReference type="ARBA" id="ARBA00022598"/>
    </source>
</evidence>
<dbReference type="SMART" id="SM01016">
    <property type="entry name" value="Arg_tRNA_synt_N"/>
    <property type="match status" value="1"/>
</dbReference>
<keyword evidence="5 10" id="KW-0067">ATP-binding</keyword>
<dbReference type="AlphaFoldDB" id="A0A0G1VSE7"/>
<dbReference type="SMART" id="SM00836">
    <property type="entry name" value="DALR_1"/>
    <property type="match status" value="1"/>
</dbReference>
<evidence type="ECO:0000256" key="2">
    <source>
        <dbReference type="ARBA" id="ARBA00012837"/>
    </source>
</evidence>
<comment type="catalytic activity">
    <reaction evidence="8">
        <text>tRNA(Arg) + L-arginine + ATP = L-arginyl-tRNA(Arg) + AMP + diphosphate</text>
        <dbReference type="Rhea" id="RHEA:20301"/>
        <dbReference type="Rhea" id="RHEA-COMP:9658"/>
        <dbReference type="Rhea" id="RHEA-COMP:9673"/>
        <dbReference type="ChEBI" id="CHEBI:30616"/>
        <dbReference type="ChEBI" id="CHEBI:32682"/>
        <dbReference type="ChEBI" id="CHEBI:33019"/>
        <dbReference type="ChEBI" id="CHEBI:78442"/>
        <dbReference type="ChEBI" id="CHEBI:78513"/>
        <dbReference type="ChEBI" id="CHEBI:456215"/>
        <dbReference type="EC" id="6.1.1.19"/>
    </reaction>
</comment>
<dbReference type="PRINTS" id="PR01038">
    <property type="entry name" value="TRNASYNTHARG"/>
</dbReference>
<comment type="caution">
    <text evidence="13">The sequence shown here is derived from an EMBL/GenBank/DDBJ whole genome shotgun (WGS) entry which is preliminary data.</text>
</comment>
<evidence type="ECO:0000256" key="9">
    <source>
        <dbReference type="NCBIfam" id="TIGR00456"/>
    </source>
</evidence>
<name>A0A0G1VSE7_9BACT</name>
<evidence type="ECO:0000259" key="12">
    <source>
        <dbReference type="SMART" id="SM01016"/>
    </source>
</evidence>
<proteinExistence type="inferred from homology"/>
<dbReference type="GO" id="GO:0005524">
    <property type="term" value="F:ATP binding"/>
    <property type="evidence" value="ECO:0007669"/>
    <property type="project" value="UniProtKB-KW"/>
</dbReference>
<reference evidence="13 14" key="1">
    <citation type="journal article" date="2015" name="Nature">
        <title>rRNA introns, odd ribosomes, and small enigmatic genomes across a large radiation of phyla.</title>
        <authorList>
            <person name="Brown C.T."/>
            <person name="Hug L.A."/>
            <person name="Thomas B.C."/>
            <person name="Sharon I."/>
            <person name="Castelle C.J."/>
            <person name="Singh A."/>
            <person name="Wilkins M.J."/>
            <person name="Williams K.H."/>
            <person name="Banfield J.F."/>
        </authorList>
    </citation>
    <scope>NUCLEOTIDE SEQUENCE [LARGE SCALE GENOMIC DNA]</scope>
</reference>
<evidence type="ECO:0000256" key="5">
    <source>
        <dbReference type="ARBA" id="ARBA00022840"/>
    </source>
</evidence>
<dbReference type="InterPro" id="IPR009080">
    <property type="entry name" value="tRNAsynth_Ia_anticodon-bd"/>
</dbReference>
<dbReference type="InterPro" id="IPR001278">
    <property type="entry name" value="Arg-tRNA-ligase"/>
</dbReference>
<sequence>MPVAETIRQALARSLDEAGIKISAEEVLLARPKELSHGDYATGVALQYAKQVGMPPVKLAEKIVAGLGELNGVKSVEVVAPGFINFRLTPDAINTVLGEASANEEAWGKNNSQKGSRVMVEYTDPNPFKEFHIGHLMSNAIGESISRLVEYSGAEVKRANYQGDVGPHVAKAIWNMRENEIAQGMFIHTIGSTATSYVLGAARYEENPEVKKEIDEINRKIYTKEDPAINRLYDIGRKQSLEHFEGIYKTLDTKFDHSFFESETAPFGKKVVEEHPEIFEKSDGAIVYKGDEKKGLHTRVFINSKGLPTYEAKELGLAKIKYEIYPYDKSIVITGNEVNEYFRVLLDAMSKVYPELASKTVHISHGMMRLTTGKMSSHTGDVITGESLIEELKERATARAKESRADDADKLAEQIAVSAVKYQILRQASGKDIIFDRERALSLEGDSGPYLQYAHARAHAVVEKANSQGVTLKIFGNSEPNDVSRLVTRFSEVVLYATNELEPHLLVNYLIGLAGAFNSWYAQVHILDGTKEAPHKVAIVNAVRATLKNGLCLLGISAPEKM</sequence>
<dbReference type="Pfam" id="PF05746">
    <property type="entry name" value="DALR_1"/>
    <property type="match status" value="1"/>
</dbReference>
<dbReference type="EMBL" id="LCPZ01000002">
    <property type="protein sequence ID" value="KKW09386.1"/>
    <property type="molecule type" value="Genomic_DNA"/>
</dbReference>
<dbReference type="InterPro" id="IPR035684">
    <property type="entry name" value="ArgRS_core"/>
</dbReference>
<evidence type="ECO:0000256" key="10">
    <source>
        <dbReference type="RuleBase" id="RU363038"/>
    </source>
</evidence>
<dbReference type="GO" id="GO:0005737">
    <property type="term" value="C:cytoplasm"/>
    <property type="evidence" value="ECO:0007669"/>
    <property type="project" value="UniProtKB-UniRule"/>
</dbReference>
<dbReference type="EC" id="6.1.1.19" evidence="2 9"/>
<keyword evidence="7 10" id="KW-0030">Aminoacyl-tRNA synthetase</keyword>
<evidence type="ECO:0000259" key="11">
    <source>
        <dbReference type="SMART" id="SM00836"/>
    </source>
</evidence>
<dbReference type="InterPro" id="IPR008909">
    <property type="entry name" value="DALR_anticod-bd"/>
</dbReference>
<comment type="similarity">
    <text evidence="1 10">Belongs to the class-I aminoacyl-tRNA synthetase family.</text>
</comment>
<evidence type="ECO:0000256" key="4">
    <source>
        <dbReference type="ARBA" id="ARBA00022741"/>
    </source>
</evidence>
<keyword evidence="6 10" id="KW-0648">Protein biosynthesis</keyword>
<dbReference type="GO" id="GO:0004814">
    <property type="term" value="F:arginine-tRNA ligase activity"/>
    <property type="evidence" value="ECO:0007669"/>
    <property type="project" value="UniProtKB-UniRule"/>
</dbReference>
<evidence type="ECO:0000256" key="8">
    <source>
        <dbReference type="ARBA" id="ARBA00049339"/>
    </source>
</evidence>
<dbReference type="GO" id="GO:0006420">
    <property type="term" value="P:arginyl-tRNA aminoacylation"/>
    <property type="evidence" value="ECO:0007669"/>
    <property type="project" value="UniProtKB-UniRule"/>
</dbReference>
<protein>
    <recommendedName>
        <fullName evidence="2 9">Arginine--tRNA ligase</fullName>
        <ecNumber evidence="2 9">6.1.1.19</ecNumber>
    </recommendedName>
</protein>
<gene>
    <name evidence="13" type="ORF">UY44_C0002G0026</name>
</gene>
<dbReference type="Pfam" id="PF03485">
    <property type="entry name" value="Arg_tRNA_synt_N"/>
    <property type="match status" value="1"/>
</dbReference>